<comment type="caution">
    <text evidence="7">The sequence shown here is derived from an EMBL/GenBank/DDBJ whole genome shotgun (WGS) entry which is preliminary data.</text>
</comment>
<keyword evidence="4" id="KW-0472">Membrane</keyword>
<evidence type="ECO:0000256" key="2">
    <source>
        <dbReference type="ARBA" id="ARBA00022692"/>
    </source>
</evidence>
<dbReference type="AlphaFoldDB" id="A0A8H3BYG9"/>
<evidence type="ECO:0000256" key="1">
    <source>
        <dbReference type="ARBA" id="ARBA00004126"/>
    </source>
</evidence>
<dbReference type="GO" id="GO:0031965">
    <property type="term" value="C:nuclear membrane"/>
    <property type="evidence" value="ECO:0007669"/>
    <property type="project" value="UniProtKB-SubCell"/>
</dbReference>
<evidence type="ECO:0000313" key="8">
    <source>
        <dbReference type="Proteomes" id="UP000663831"/>
    </source>
</evidence>
<accession>A0A8H3BYG9</accession>
<dbReference type="PANTHER" id="PTHR12265:SF30">
    <property type="entry name" value="TRANSMEMBRANE PROTEIN 53"/>
    <property type="match status" value="1"/>
</dbReference>
<gene>
    <name evidence="7" type="ORF">RDB_LOCUS85852</name>
</gene>
<dbReference type="Pfam" id="PF05705">
    <property type="entry name" value="DUF829"/>
    <property type="match status" value="1"/>
</dbReference>
<reference evidence="7" key="1">
    <citation type="submission" date="2021-01" db="EMBL/GenBank/DDBJ databases">
        <authorList>
            <person name="Kaushik A."/>
        </authorList>
    </citation>
    <scope>NUCLEOTIDE SEQUENCE</scope>
    <source>
        <strain evidence="7">AG3-1AP</strain>
    </source>
</reference>
<dbReference type="Proteomes" id="UP000663831">
    <property type="component" value="Unassembled WGS sequence"/>
</dbReference>
<evidence type="ECO:0000256" key="4">
    <source>
        <dbReference type="ARBA" id="ARBA00023136"/>
    </source>
</evidence>
<dbReference type="EMBL" id="CAJMWV010002808">
    <property type="protein sequence ID" value="CAE6470431.1"/>
    <property type="molecule type" value="Genomic_DNA"/>
</dbReference>
<dbReference type="PANTHER" id="PTHR12265">
    <property type="entry name" value="TRANSMEMBRANE PROTEIN 53"/>
    <property type="match status" value="1"/>
</dbReference>
<keyword evidence="2" id="KW-0812">Transmembrane</keyword>
<keyword evidence="5" id="KW-0539">Nucleus</keyword>
<evidence type="ECO:0000256" key="6">
    <source>
        <dbReference type="ARBA" id="ARBA00037847"/>
    </source>
</evidence>
<evidence type="ECO:0000256" key="3">
    <source>
        <dbReference type="ARBA" id="ARBA00022989"/>
    </source>
</evidence>
<organism evidence="7 8">
    <name type="scientific">Rhizoctonia solani</name>
    <dbReference type="NCBI Taxonomy" id="456999"/>
    <lineage>
        <taxon>Eukaryota</taxon>
        <taxon>Fungi</taxon>
        <taxon>Dikarya</taxon>
        <taxon>Basidiomycota</taxon>
        <taxon>Agaricomycotina</taxon>
        <taxon>Agaricomycetes</taxon>
        <taxon>Cantharellales</taxon>
        <taxon>Ceratobasidiaceae</taxon>
        <taxon>Rhizoctonia</taxon>
    </lineage>
</organism>
<protein>
    <recommendedName>
        <fullName evidence="9">Indole-diterpene biosynthesis protein PaxU</fullName>
    </recommendedName>
</protein>
<comment type="subcellular location">
    <subcellularLocation>
        <location evidence="6">Endomembrane system</location>
        <topology evidence="6">Single-pass membrane protein</topology>
    </subcellularLocation>
    <subcellularLocation>
        <location evidence="1">Nucleus membrane</location>
    </subcellularLocation>
</comment>
<evidence type="ECO:0008006" key="9">
    <source>
        <dbReference type="Google" id="ProtNLM"/>
    </source>
</evidence>
<proteinExistence type="predicted"/>
<sequence>MSTTPLSGTVTPSGSQLERPFTWIPESNVYVSYPSKTVVDTATSNGQRKDDPTVILIFGWMGAQLPHLYKYTEQYNKLYPFATQIMVRAHAKYFWGSETTRRAAVSPVIKLLRDAGIHENTMAESSGLLVHAFSNGGALNVTTLARAIADSRTSASNTSAIPARALVYDSLPGVLNIRVTLLAFTAAIRSPAFRAIAKFFLGILYIMGTVWKYLEALVFGPKEDLVTKLHRELNEPKLLPQYIPRAYMYSEVDELIPASSVEGHAKKAKELIGGDTGVVRLVKFQGSPHVAHARQDPKRYWDTIVQTWKSSFSKQ</sequence>
<evidence type="ECO:0000256" key="5">
    <source>
        <dbReference type="ARBA" id="ARBA00023242"/>
    </source>
</evidence>
<dbReference type="InterPro" id="IPR008547">
    <property type="entry name" value="DUF829_TMEM53"/>
</dbReference>
<keyword evidence="3" id="KW-1133">Transmembrane helix</keyword>
<evidence type="ECO:0000313" key="7">
    <source>
        <dbReference type="EMBL" id="CAE6470431.1"/>
    </source>
</evidence>
<name>A0A8H3BYG9_9AGAM</name>